<dbReference type="Proteomes" id="UP000503447">
    <property type="component" value="Chromosome"/>
</dbReference>
<organism evidence="1 2">
    <name type="scientific">Frigoriglobus tundricola</name>
    <dbReference type="NCBI Taxonomy" id="2774151"/>
    <lineage>
        <taxon>Bacteria</taxon>
        <taxon>Pseudomonadati</taxon>
        <taxon>Planctomycetota</taxon>
        <taxon>Planctomycetia</taxon>
        <taxon>Gemmatales</taxon>
        <taxon>Gemmataceae</taxon>
        <taxon>Frigoriglobus</taxon>
    </lineage>
</organism>
<dbReference type="RefSeq" id="WP_171475759.1">
    <property type="nucleotide sequence ID" value="NZ_CP053452.2"/>
</dbReference>
<proteinExistence type="predicted"/>
<sequence>MRLCGAPHKRNNWGFLGGGARQAGLALLADVIGEHDALPLLPFFVEEVVANFRLTGFYITAEAIEKWAEIVVRECGGELPPLRDGYS</sequence>
<name>A0A6M5Z431_9BACT</name>
<reference evidence="2" key="1">
    <citation type="submission" date="2020-05" db="EMBL/GenBank/DDBJ databases">
        <title>Frigoriglobus tundricola gen. nov., sp. nov., a psychrotolerant cellulolytic planctomycete of the family Gemmataceae with two divergent copies of 16S rRNA gene.</title>
        <authorList>
            <person name="Kulichevskaya I.S."/>
            <person name="Ivanova A.A."/>
            <person name="Naumoff D.G."/>
            <person name="Beletsky A.V."/>
            <person name="Rijpstra W.I.C."/>
            <person name="Sinninghe Damste J.S."/>
            <person name="Mardanov A.V."/>
            <person name="Ravin N.V."/>
            <person name="Dedysh S.N."/>
        </authorList>
    </citation>
    <scope>NUCLEOTIDE SEQUENCE [LARGE SCALE GENOMIC DNA]</scope>
    <source>
        <strain evidence="2">PL17</strain>
    </source>
</reference>
<accession>A0A6M5Z431</accession>
<gene>
    <name evidence="1" type="ORF">FTUN_8797</name>
</gene>
<dbReference type="EMBL" id="CP053452">
    <property type="protein sequence ID" value="QJX01158.1"/>
    <property type="molecule type" value="Genomic_DNA"/>
</dbReference>
<evidence type="ECO:0000313" key="2">
    <source>
        <dbReference type="Proteomes" id="UP000503447"/>
    </source>
</evidence>
<evidence type="ECO:0000313" key="1">
    <source>
        <dbReference type="EMBL" id="QJX01158.1"/>
    </source>
</evidence>
<dbReference type="AlphaFoldDB" id="A0A6M5Z431"/>
<protein>
    <submittedName>
        <fullName evidence="1">Uncharacterized protein</fullName>
    </submittedName>
</protein>
<dbReference type="KEGG" id="ftj:FTUN_8797"/>
<dbReference type="InterPro" id="IPR046164">
    <property type="entry name" value="DUF6166"/>
</dbReference>
<keyword evidence="2" id="KW-1185">Reference proteome</keyword>
<dbReference type="Pfam" id="PF19663">
    <property type="entry name" value="DUF6166"/>
    <property type="match status" value="1"/>
</dbReference>